<dbReference type="AlphaFoldDB" id="A0A433VQK4"/>
<dbReference type="RefSeq" id="WP_127080228.1">
    <property type="nucleotide sequence ID" value="NZ_RSCL01000003.1"/>
</dbReference>
<name>A0A433VQK4_9CYAN</name>
<dbReference type="EMBL" id="RSCL01000003">
    <property type="protein sequence ID" value="RUT08423.1"/>
    <property type="molecule type" value="Genomic_DNA"/>
</dbReference>
<evidence type="ECO:0000313" key="2">
    <source>
        <dbReference type="Proteomes" id="UP000271624"/>
    </source>
</evidence>
<keyword evidence="2" id="KW-1185">Reference proteome</keyword>
<protein>
    <submittedName>
        <fullName evidence="1">Uncharacterized protein</fullName>
    </submittedName>
</protein>
<gene>
    <name evidence="1" type="ORF">DSM106972_015910</name>
</gene>
<dbReference type="Proteomes" id="UP000271624">
    <property type="component" value="Unassembled WGS sequence"/>
</dbReference>
<reference evidence="1" key="1">
    <citation type="submission" date="2018-12" db="EMBL/GenBank/DDBJ databases">
        <authorList>
            <person name="Will S."/>
            <person name="Neumann-Schaal M."/>
            <person name="Henke P."/>
        </authorList>
    </citation>
    <scope>NUCLEOTIDE SEQUENCE</scope>
    <source>
        <strain evidence="1">PCC 7102</strain>
    </source>
</reference>
<organism evidence="1 2">
    <name type="scientific">Dulcicalothrix desertica PCC 7102</name>
    <dbReference type="NCBI Taxonomy" id="232991"/>
    <lineage>
        <taxon>Bacteria</taxon>
        <taxon>Bacillati</taxon>
        <taxon>Cyanobacteriota</taxon>
        <taxon>Cyanophyceae</taxon>
        <taxon>Nostocales</taxon>
        <taxon>Calotrichaceae</taxon>
        <taxon>Dulcicalothrix</taxon>
    </lineage>
</organism>
<sequence>MARDRKYSRILQAAKYYSAVDNYIKYITDASKRGGRVGTGDPRPKSKKYFIDPFGIKLGAGQVVPVTSSEPAFTAYSADIAGRFQATEANEDNIIPVRSYRAARAIITTGRTTSGTAKTSRVTGLKYLSYGGKSISVAFGRKNETEEFAAAAAEVKAAIQTRVAGAIVTISPEVVPIV</sequence>
<proteinExistence type="predicted"/>
<accession>A0A433VQK4</accession>
<evidence type="ECO:0000313" key="1">
    <source>
        <dbReference type="EMBL" id="RUT08423.1"/>
    </source>
</evidence>
<comment type="caution">
    <text evidence="1">The sequence shown here is derived from an EMBL/GenBank/DDBJ whole genome shotgun (WGS) entry which is preliminary data.</text>
</comment>
<reference evidence="1" key="2">
    <citation type="journal article" date="2019" name="Genome Biol. Evol.">
        <title>Day and night: Metabolic profiles and evolutionary relationships of six axenic non-marine cyanobacteria.</title>
        <authorList>
            <person name="Will S.E."/>
            <person name="Henke P."/>
            <person name="Boedeker C."/>
            <person name="Huang S."/>
            <person name="Brinkmann H."/>
            <person name="Rohde M."/>
            <person name="Jarek M."/>
            <person name="Friedl T."/>
            <person name="Seufert S."/>
            <person name="Schumacher M."/>
            <person name="Overmann J."/>
            <person name="Neumann-Schaal M."/>
            <person name="Petersen J."/>
        </authorList>
    </citation>
    <scope>NUCLEOTIDE SEQUENCE [LARGE SCALE GENOMIC DNA]</scope>
    <source>
        <strain evidence="1">PCC 7102</strain>
    </source>
</reference>